<dbReference type="AlphaFoldDB" id="A0A0A9D1B7"/>
<name>A0A0A9D1B7_ARUDO</name>
<dbReference type="InterPro" id="IPR026960">
    <property type="entry name" value="RVT-Znf"/>
</dbReference>
<sequence>MDRLLHTKRRDSCTVPLKNKFFLWLISRNTFLTMDNLLKKGWSRVNQCYFRGRLEIVDHLFFQCPIAEFICSVIGCCFGSRLTPTSISDFQSWAQKILPSGNQEGHWIGFGAVGWSIGLSRNDICFHRITITDPKCIVYRICSFLKYWPGWSSTKIKTRRVAQDRCASSSRPYGSAE</sequence>
<evidence type="ECO:0000313" key="2">
    <source>
        <dbReference type="EMBL" id="JAD82374.1"/>
    </source>
</evidence>
<organism evidence="2">
    <name type="scientific">Arundo donax</name>
    <name type="common">Giant reed</name>
    <name type="synonym">Donax arundinaceus</name>
    <dbReference type="NCBI Taxonomy" id="35708"/>
    <lineage>
        <taxon>Eukaryota</taxon>
        <taxon>Viridiplantae</taxon>
        <taxon>Streptophyta</taxon>
        <taxon>Embryophyta</taxon>
        <taxon>Tracheophyta</taxon>
        <taxon>Spermatophyta</taxon>
        <taxon>Magnoliopsida</taxon>
        <taxon>Liliopsida</taxon>
        <taxon>Poales</taxon>
        <taxon>Poaceae</taxon>
        <taxon>PACMAD clade</taxon>
        <taxon>Arundinoideae</taxon>
        <taxon>Arundineae</taxon>
        <taxon>Arundo</taxon>
    </lineage>
</organism>
<dbReference type="Pfam" id="PF13966">
    <property type="entry name" value="zf-RVT"/>
    <property type="match status" value="1"/>
</dbReference>
<accession>A0A0A9D1B7</accession>
<proteinExistence type="predicted"/>
<evidence type="ECO:0000259" key="1">
    <source>
        <dbReference type="Pfam" id="PF13966"/>
    </source>
</evidence>
<feature type="domain" description="Reverse transcriptase zinc-binding" evidence="1">
    <location>
        <begin position="14"/>
        <end position="69"/>
    </location>
</feature>
<reference evidence="2" key="2">
    <citation type="journal article" date="2015" name="Data Brief">
        <title>Shoot transcriptome of the giant reed, Arundo donax.</title>
        <authorList>
            <person name="Barrero R.A."/>
            <person name="Guerrero F.D."/>
            <person name="Moolhuijzen P."/>
            <person name="Goolsby J.A."/>
            <person name="Tidwell J."/>
            <person name="Bellgard S.E."/>
            <person name="Bellgard M.I."/>
        </authorList>
    </citation>
    <scope>NUCLEOTIDE SEQUENCE</scope>
    <source>
        <tissue evidence="2">Shoot tissue taken approximately 20 cm above the soil surface</tissue>
    </source>
</reference>
<dbReference type="EMBL" id="GBRH01215521">
    <property type="protein sequence ID" value="JAD82374.1"/>
    <property type="molecule type" value="Transcribed_RNA"/>
</dbReference>
<protein>
    <recommendedName>
        <fullName evidence="1">Reverse transcriptase zinc-binding domain-containing protein</fullName>
    </recommendedName>
</protein>
<reference evidence="2" key="1">
    <citation type="submission" date="2014-09" db="EMBL/GenBank/DDBJ databases">
        <authorList>
            <person name="Magalhaes I.L.F."/>
            <person name="Oliveira U."/>
            <person name="Santos F.R."/>
            <person name="Vidigal T.H.D.A."/>
            <person name="Brescovit A.D."/>
            <person name="Santos A.J."/>
        </authorList>
    </citation>
    <scope>NUCLEOTIDE SEQUENCE</scope>
    <source>
        <tissue evidence="2">Shoot tissue taken approximately 20 cm above the soil surface</tissue>
    </source>
</reference>